<reference evidence="2" key="2">
    <citation type="submission" date="2023-07" db="EMBL/GenBank/DDBJ databases">
        <authorList>
            <consortium name="Lawrence Berkeley National Laboratory"/>
            <person name="Haridas S."/>
            <person name="Hensen N."/>
            <person name="Bonometti L."/>
            <person name="Westerberg I."/>
            <person name="Brannstrom I.O."/>
            <person name="Guillou S."/>
            <person name="Cros-Aarteil S."/>
            <person name="Calhoun S."/>
            <person name="Kuo A."/>
            <person name="Mondo S."/>
            <person name="Pangilinan J."/>
            <person name="Riley R."/>
            <person name="LaButti K."/>
            <person name="Andreopoulos B."/>
            <person name="Lipzen A."/>
            <person name="Chen C."/>
            <person name="Yanf M."/>
            <person name="Daum C."/>
            <person name="Ng V."/>
            <person name="Clum A."/>
            <person name="Steindorff A."/>
            <person name="Ohm R."/>
            <person name="Martin F."/>
            <person name="Silar P."/>
            <person name="Natvig D."/>
            <person name="Lalanne C."/>
            <person name="Gautier V."/>
            <person name="Ament-velasquez S.L."/>
            <person name="Kruys A."/>
            <person name="Hutchinson M.I."/>
            <person name="Powell A.J."/>
            <person name="Barry K."/>
            <person name="Miller A.N."/>
            <person name="Grigoriev I.V."/>
            <person name="Debuchy R."/>
            <person name="Gladieux P."/>
            <person name="Thoren M.H."/>
            <person name="Johannesson H."/>
        </authorList>
    </citation>
    <scope>NUCLEOTIDE SEQUENCE</scope>
    <source>
        <strain evidence="2">FGSC 1904</strain>
    </source>
</reference>
<feature type="region of interest" description="Disordered" evidence="1">
    <location>
        <begin position="72"/>
        <end position="92"/>
    </location>
</feature>
<dbReference type="Proteomes" id="UP001281003">
    <property type="component" value="Unassembled WGS sequence"/>
</dbReference>
<comment type="caution">
    <text evidence="2">The sequence shown here is derived from an EMBL/GenBank/DDBJ whole genome shotgun (WGS) entry which is preliminary data.</text>
</comment>
<dbReference type="AlphaFoldDB" id="A0AAE0NVE5"/>
<organism evidence="2 3">
    <name type="scientific">Sordaria brevicollis</name>
    <dbReference type="NCBI Taxonomy" id="83679"/>
    <lineage>
        <taxon>Eukaryota</taxon>
        <taxon>Fungi</taxon>
        <taxon>Dikarya</taxon>
        <taxon>Ascomycota</taxon>
        <taxon>Pezizomycotina</taxon>
        <taxon>Sordariomycetes</taxon>
        <taxon>Sordariomycetidae</taxon>
        <taxon>Sordariales</taxon>
        <taxon>Sordariaceae</taxon>
        <taxon>Sordaria</taxon>
    </lineage>
</organism>
<dbReference type="EMBL" id="JAUTDP010000016">
    <property type="protein sequence ID" value="KAK3388361.1"/>
    <property type="molecule type" value="Genomic_DNA"/>
</dbReference>
<gene>
    <name evidence="2" type="ORF">B0T20DRAFT_387187</name>
</gene>
<protein>
    <submittedName>
        <fullName evidence="2">Uncharacterized protein</fullName>
    </submittedName>
</protein>
<feature type="compositionally biased region" description="Basic and acidic residues" evidence="1">
    <location>
        <begin position="160"/>
        <end position="185"/>
    </location>
</feature>
<feature type="region of interest" description="Disordered" evidence="1">
    <location>
        <begin position="153"/>
        <end position="185"/>
    </location>
</feature>
<proteinExistence type="predicted"/>
<sequence>MAPTKEEFDRALNEIKGTLANRESMIAKAYADHPDPNAWYHHFLNCLSMIAQGPLSKVEDNIGSVAPARGVKRRRVQDDEEELSQGASDGGRVLETEGEATYRFRGLARFRVETTGGSTGDNRTSVYVKGYTKVLVEDATSVEVEQKPVPETFTFTKPSQGREAKGNRAMKSEAGDSEYRALEWR</sequence>
<evidence type="ECO:0000313" key="2">
    <source>
        <dbReference type="EMBL" id="KAK3388361.1"/>
    </source>
</evidence>
<accession>A0AAE0NVE5</accession>
<reference evidence="2" key="1">
    <citation type="journal article" date="2023" name="Mol. Phylogenet. Evol.">
        <title>Genome-scale phylogeny and comparative genomics of the fungal order Sordariales.</title>
        <authorList>
            <person name="Hensen N."/>
            <person name="Bonometti L."/>
            <person name="Westerberg I."/>
            <person name="Brannstrom I.O."/>
            <person name="Guillou S."/>
            <person name="Cros-Aarteil S."/>
            <person name="Calhoun S."/>
            <person name="Haridas S."/>
            <person name="Kuo A."/>
            <person name="Mondo S."/>
            <person name="Pangilinan J."/>
            <person name="Riley R."/>
            <person name="LaButti K."/>
            <person name="Andreopoulos B."/>
            <person name="Lipzen A."/>
            <person name="Chen C."/>
            <person name="Yan M."/>
            <person name="Daum C."/>
            <person name="Ng V."/>
            <person name="Clum A."/>
            <person name="Steindorff A."/>
            <person name="Ohm R.A."/>
            <person name="Martin F."/>
            <person name="Silar P."/>
            <person name="Natvig D.O."/>
            <person name="Lalanne C."/>
            <person name="Gautier V."/>
            <person name="Ament-Velasquez S.L."/>
            <person name="Kruys A."/>
            <person name="Hutchinson M.I."/>
            <person name="Powell A.J."/>
            <person name="Barry K."/>
            <person name="Miller A.N."/>
            <person name="Grigoriev I.V."/>
            <person name="Debuchy R."/>
            <person name="Gladieux P."/>
            <person name="Hiltunen Thoren M."/>
            <person name="Johannesson H."/>
        </authorList>
    </citation>
    <scope>NUCLEOTIDE SEQUENCE</scope>
    <source>
        <strain evidence="2">FGSC 1904</strain>
    </source>
</reference>
<name>A0AAE0NVE5_SORBR</name>
<evidence type="ECO:0000313" key="3">
    <source>
        <dbReference type="Proteomes" id="UP001281003"/>
    </source>
</evidence>
<evidence type="ECO:0000256" key="1">
    <source>
        <dbReference type="SAM" id="MobiDB-lite"/>
    </source>
</evidence>
<keyword evidence="3" id="KW-1185">Reference proteome</keyword>